<gene>
    <name evidence="1" type="ORF">HaLaN_06161</name>
</gene>
<accession>A0A699YL19</accession>
<organism evidence="1 2">
    <name type="scientific">Haematococcus lacustris</name>
    <name type="common">Green alga</name>
    <name type="synonym">Haematococcus pluvialis</name>
    <dbReference type="NCBI Taxonomy" id="44745"/>
    <lineage>
        <taxon>Eukaryota</taxon>
        <taxon>Viridiplantae</taxon>
        <taxon>Chlorophyta</taxon>
        <taxon>core chlorophytes</taxon>
        <taxon>Chlorophyceae</taxon>
        <taxon>CS clade</taxon>
        <taxon>Chlamydomonadales</taxon>
        <taxon>Haematococcaceae</taxon>
        <taxon>Haematococcus</taxon>
    </lineage>
</organism>
<evidence type="ECO:0000313" key="2">
    <source>
        <dbReference type="Proteomes" id="UP000485058"/>
    </source>
</evidence>
<reference evidence="1 2" key="1">
    <citation type="submission" date="2020-02" db="EMBL/GenBank/DDBJ databases">
        <title>Draft genome sequence of Haematococcus lacustris strain NIES-144.</title>
        <authorList>
            <person name="Morimoto D."/>
            <person name="Nakagawa S."/>
            <person name="Yoshida T."/>
            <person name="Sawayama S."/>
        </authorList>
    </citation>
    <scope>NUCLEOTIDE SEQUENCE [LARGE SCALE GENOMIC DNA]</scope>
    <source>
        <strain evidence="1 2">NIES-144</strain>
    </source>
</reference>
<dbReference type="EMBL" id="BLLF01000347">
    <property type="protein sequence ID" value="GFH10783.1"/>
    <property type="molecule type" value="Genomic_DNA"/>
</dbReference>
<protein>
    <submittedName>
        <fullName evidence="1">Uncharacterized protein</fullName>
    </submittedName>
</protein>
<name>A0A699YL19_HAELA</name>
<sequence>MPETYCPKSVIPRPLHIGAVRCIEACADRLFTSGDDGKTMLWSFPGIEMEDAGSGALPPIRPGAGPARP</sequence>
<dbReference type="Proteomes" id="UP000485058">
    <property type="component" value="Unassembled WGS sequence"/>
</dbReference>
<keyword evidence="2" id="KW-1185">Reference proteome</keyword>
<proteinExistence type="predicted"/>
<evidence type="ECO:0000313" key="1">
    <source>
        <dbReference type="EMBL" id="GFH10783.1"/>
    </source>
</evidence>
<dbReference type="AlphaFoldDB" id="A0A699YL19"/>
<comment type="caution">
    <text evidence="1">The sequence shown here is derived from an EMBL/GenBank/DDBJ whole genome shotgun (WGS) entry which is preliminary data.</text>
</comment>